<keyword evidence="6 11" id="KW-0732">Signal</keyword>
<keyword evidence="7 10" id="KW-0378">Hydrolase</keyword>
<dbReference type="Pfam" id="PF16499">
    <property type="entry name" value="Melibiase_2"/>
    <property type="match status" value="2"/>
</dbReference>
<dbReference type="GO" id="GO:0004557">
    <property type="term" value="F:alpha-galactosidase activity"/>
    <property type="evidence" value="ECO:0007669"/>
    <property type="project" value="UniProtKB-EC"/>
</dbReference>
<keyword evidence="9 10" id="KW-0326">Glycosidase</keyword>
<evidence type="ECO:0000256" key="6">
    <source>
        <dbReference type="ARBA" id="ARBA00022729"/>
    </source>
</evidence>
<accession>A0AA38RUJ2</accession>
<evidence type="ECO:0000256" key="3">
    <source>
        <dbReference type="ARBA" id="ARBA00004613"/>
    </source>
</evidence>
<dbReference type="SUPFAM" id="SSF51445">
    <property type="entry name" value="(Trans)glycosidases"/>
    <property type="match status" value="1"/>
</dbReference>
<dbReference type="InterPro" id="IPR041233">
    <property type="entry name" value="Melibiase_C"/>
</dbReference>
<evidence type="ECO:0000256" key="2">
    <source>
        <dbReference type="ARBA" id="ARBA00003969"/>
    </source>
</evidence>
<dbReference type="GO" id="GO:0005576">
    <property type="term" value="C:extracellular region"/>
    <property type="evidence" value="ECO:0007669"/>
    <property type="project" value="UniProtKB-SubCell"/>
</dbReference>
<feature type="domain" description="Alpha galactosidase C-terminal" evidence="12">
    <location>
        <begin position="355"/>
        <end position="426"/>
    </location>
</feature>
<dbReference type="SUPFAM" id="SSF51011">
    <property type="entry name" value="Glycosyl hydrolase domain"/>
    <property type="match status" value="1"/>
</dbReference>
<evidence type="ECO:0000256" key="7">
    <source>
        <dbReference type="ARBA" id="ARBA00022801"/>
    </source>
</evidence>
<comment type="similarity">
    <text evidence="4 10">Belongs to the glycosyl hydrolase 27 family.</text>
</comment>
<dbReference type="InterPro" id="IPR002241">
    <property type="entry name" value="Glyco_hydro_27"/>
</dbReference>
<dbReference type="PROSITE" id="PS00512">
    <property type="entry name" value="ALPHA_GALACTOSIDASE"/>
    <property type="match status" value="1"/>
</dbReference>
<name>A0AA38RUJ2_9PEZI</name>
<keyword evidence="10" id="KW-1015">Disulfide bond</keyword>
<dbReference type="Proteomes" id="UP001174694">
    <property type="component" value="Unassembled WGS sequence"/>
</dbReference>
<evidence type="ECO:0000256" key="8">
    <source>
        <dbReference type="ARBA" id="ARBA00023180"/>
    </source>
</evidence>
<protein>
    <recommendedName>
        <fullName evidence="10">Alpha-galactosidase</fullName>
        <ecNumber evidence="10">3.2.1.22</ecNumber>
    </recommendedName>
    <alternativeName>
        <fullName evidence="10">Melibiase</fullName>
    </alternativeName>
</protein>
<dbReference type="InterPro" id="IPR000111">
    <property type="entry name" value="Glyco_hydro_27/36_CS"/>
</dbReference>
<gene>
    <name evidence="13" type="ORF">NKR23_g8054</name>
</gene>
<sequence>MRLHLTFIALANIAHGIVMPDGNTGKLPTLGWNSWNAYGCEIQEDYFLASAEALVNTGLQAAGYTYVNIDDCWSVKTGRSATGHILPNTTRFPDGIDGLASKVHAMNLSIGIYSTAGTRTCAGYPASLGYEDIDAADFAAWGIDYLKYDNCNVPANWTDEYVFCNPDSVAHTSNGTCTLELDPDLAPPGYDWSKSNSSIRFKRMRDALAHQDREILLSLCIWGDADVYSWGNDTGVNWRMSNDIGPSWAAITRILNDNSFRLNSVDFWGHNDADMLEVGNGDLSTYETRTHFAFWAAMKSPLLIGTDLTTLSADAIALLKNEYLLAFNQDPTYGSPATPYKWGTNPDWTWNSTYPAEYWSGVAEEGTLVLMLNSMDHWAVKTAMWDEIPSLESCNSYHVTDVWTGENLGCLRGYSANISSHDTSVILVGDKC</sequence>
<keyword evidence="8" id="KW-0325">Glycoprotein</keyword>
<dbReference type="EC" id="3.2.1.22" evidence="10"/>
<dbReference type="InterPro" id="IPR013780">
    <property type="entry name" value="Glyco_hydro_b"/>
</dbReference>
<evidence type="ECO:0000256" key="5">
    <source>
        <dbReference type="ARBA" id="ARBA00022525"/>
    </source>
</evidence>
<comment type="subcellular location">
    <subcellularLocation>
        <location evidence="3">Secreted</location>
    </subcellularLocation>
</comment>
<keyword evidence="14" id="KW-1185">Reference proteome</keyword>
<dbReference type="PANTHER" id="PTHR11452:SF61">
    <property type="entry name" value="ALPHA-GALACTOSIDASE B-RELATED"/>
    <property type="match status" value="1"/>
</dbReference>
<evidence type="ECO:0000256" key="10">
    <source>
        <dbReference type="RuleBase" id="RU361168"/>
    </source>
</evidence>
<dbReference type="AlphaFoldDB" id="A0AA38RUJ2"/>
<dbReference type="PANTHER" id="PTHR11452">
    <property type="entry name" value="ALPHA-GALACTOSIDASE/ALPHA-N-ACETYLGALACTOSAMINIDASE"/>
    <property type="match status" value="1"/>
</dbReference>
<evidence type="ECO:0000256" key="1">
    <source>
        <dbReference type="ARBA" id="ARBA00001255"/>
    </source>
</evidence>
<evidence type="ECO:0000256" key="9">
    <source>
        <dbReference type="ARBA" id="ARBA00023295"/>
    </source>
</evidence>
<dbReference type="Gene3D" id="3.20.20.70">
    <property type="entry name" value="Aldolase class I"/>
    <property type="match status" value="1"/>
</dbReference>
<evidence type="ECO:0000259" key="12">
    <source>
        <dbReference type="Pfam" id="PF17801"/>
    </source>
</evidence>
<evidence type="ECO:0000313" key="14">
    <source>
        <dbReference type="Proteomes" id="UP001174694"/>
    </source>
</evidence>
<feature type="signal peptide" evidence="11">
    <location>
        <begin position="1"/>
        <end position="16"/>
    </location>
</feature>
<comment type="catalytic activity">
    <reaction evidence="1 10">
        <text>Hydrolysis of terminal, non-reducing alpha-D-galactose residues in alpha-D-galactosides, including galactose oligosaccharides, galactomannans and galactolipids.</text>
        <dbReference type="EC" id="3.2.1.22"/>
    </reaction>
</comment>
<dbReference type="EMBL" id="JANBVO010000027">
    <property type="protein sequence ID" value="KAJ9139177.1"/>
    <property type="molecule type" value="Genomic_DNA"/>
</dbReference>
<organism evidence="13 14">
    <name type="scientific">Pleurostoma richardsiae</name>
    <dbReference type="NCBI Taxonomy" id="41990"/>
    <lineage>
        <taxon>Eukaryota</taxon>
        <taxon>Fungi</taxon>
        <taxon>Dikarya</taxon>
        <taxon>Ascomycota</taxon>
        <taxon>Pezizomycotina</taxon>
        <taxon>Sordariomycetes</taxon>
        <taxon>Sordariomycetidae</taxon>
        <taxon>Calosphaeriales</taxon>
        <taxon>Pleurostomataceae</taxon>
        <taxon>Pleurostoma</taxon>
    </lineage>
</organism>
<proteinExistence type="inferred from homology"/>
<dbReference type="Pfam" id="PF17801">
    <property type="entry name" value="Melibiase_C"/>
    <property type="match status" value="1"/>
</dbReference>
<comment type="caution">
    <text evidence="13">The sequence shown here is derived from an EMBL/GenBank/DDBJ whole genome shotgun (WGS) entry which is preliminary data.</text>
</comment>
<evidence type="ECO:0000256" key="11">
    <source>
        <dbReference type="SAM" id="SignalP"/>
    </source>
</evidence>
<dbReference type="Gene3D" id="2.60.40.1180">
    <property type="entry name" value="Golgi alpha-mannosidase II"/>
    <property type="match status" value="1"/>
</dbReference>
<dbReference type="PRINTS" id="PR00740">
    <property type="entry name" value="GLHYDRLASE27"/>
</dbReference>
<dbReference type="InterPro" id="IPR013785">
    <property type="entry name" value="Aldolase_TIM"/>
</dbReference>
<dbReference type="CDD" id="cd14792">
    <property type="entry name" value="GH27"/>
    <property type="match status" value="1"/>
</dbReference>
<dbReference type="InterPro" id="IPR017853">
    <property type="entry name" value="GH"/>
</dbReference>
<evidence type="ECO:0000313" key="13">
    <source>
        <dbReference type="EMBL" id="KAJ9139177.1"/>
    </source>
</evidence>
<reference evidence="13" key="1">
    <citation type="submission" date="2022-07" db="EMBL/GenBank/DDBJ databases">
        <title>Fungi with potential for degradation of polypropylene.</title>
        <authorList>
            <person name="Gostincar C."/>
        </authorList>
    </citation>
    <scope>NUCLEOTIDE SEQUENCE</scope>
    <source>
        <strain evidence="13">EXF-13308</strain>
    </source>
</reference>
<comment type="function">
    <text evidence="2">Hydrolyzes a variety of simple alpha-D-galactoside as well as more complex molecules such as oligosaccharides and polysaccharides.</text>
</comment>
<feature type="chain" id="PRO_5041369777" description="Alpha-galactosidase" evidence="11">
    <location>
        <begin position="17"/>
        <end position="432"/>
    </location>
</feature>
<evidence type="ECO:0000256" key="4">
    <source>
        <dbReference type="ARBA" id="ARBA00009743"/>
    </source>
</evidence>
<keyword evidence="5" id="KW-0964">Secreted</keyword>
<dbReference type="GO" id="GO:0005975">
    <property type="term" value="P:carbohydrate metabolic process"/>
    <property type="evidence" value="ECO:0007669"/>
    <property type="project" value="InterPro"/>
</dbReference>